<dbReference type="AlphaFoldDB" id="A0A8H6F860"/>
<dbReference type="EMBL" id="JACCJB010000021">
    <property type="protein sequence ID" value="KAF6218827.1"/>
    <property type="molecule type" value="Genomic_DNA"/>
</dbReference>
<accession>A0A8H6F860</accession>
<dbReference type="CDD" id="cd00593">
    <property type="entry name" value="RIBOc"/>
    <property type="match status" value="1"/>
</dbReference>
<sequence>MMAPIRSKPPVANNDFAVNEDPERLDNVYNRVLGKEGYKMLTDEVKWLAVTHKSFDHGRRGFNERLAFLGKRIVQLQTSLTLFHSSSATPFPETQDQYGREPFRHPALDGLAGVSAESKEQILRTGRTAQLAEKYGLNTVVRWKPRTMANLKGSGQLIVTSRALYAIVGAVALQKGGEVANNVVRERILWPLGLQ</sequence>
<dbReference type="PANTHER" id="PTHR28160:SF1">
    <property type="entry name" value="LARGE RIBOSOMAL SUBUNIT PROTEIN ML57"/>
    <property type="match status" value="1"/>
</dbReference>
<dbReference type="PROSITE" id="PS50142">
    <property type="entry name" value="RNASE_3_2"/>
    <property type="match status" value="1"/>
</dbReference>
<dbReference type="GO" id="GO:0006396">
    <property type="term" value="P:RNA processing"/>
    <property type="evidence" value="ECO:0007669"/>
    <property type="project" value="InterPro"/>
</dbReference>
<dbReference type="InterPro" id="IPR040030">
    <property type="entry name" value="Ribosomal_mL57"/>
</dbReference>
<evidence type="ECO:0000259" key="1">
    <source>
        <dbReference type="PROSITE" id="PS50142"/>
    </source>
</evidence>
<proteinExistence type="predicted"/>
<dbReference type="GeneID" id="59333776"/>
<dbReference type="SUPFAM" id="SSF69065">
    <property type="entry name" value="RNase III domain-like"/>
    <property type="match status" value="1"/>
</dbReference>
<gene>
    <name evidence="2" type="ORF">HO133_005370</name>
</gene>
<dbReference type="InterPro" id="IPR000999">
    <property type="entry name" value="RNase_III_dom"/>
</dbReference>
<comment type="caution">
    <text evidence="2">The sequence shown here is derived from an EMBL/GenBank/DDBJ whole genome shotgun (WGS) entry which is preliminary data.</text>
</comment>
<evidence type="ECO:0000313" key="2">
    <source>
        <dbReference type="EMBL" id="KAF6218827.1"/>
    </source>
</evidence>
<dbReference type="GO" id="GO:0004525">
    <property type="term" value="F:ribonuclease III activity"/>
    <property type="evidence" value="ECO:0007669"/>
    <property type="project" value="InterPro"/>
</dbReference>
<dbReference type="Pfam" id="PF14622">
    <property type="entry name" value="Ribonucleas_3_3"/>
    <property type="match status" value="1"/>
</dbReference>
<dbReference type="GO" id="GO:0005762">
    <property type="term" value="C:mitochondrial large ribosomal subunit"/>
    <property type="evidence" value="ECO:0007669"/>
    <property type="project" value="InterPro"/>
</dbReference>
<dbReference type="FunFam" id="1.10.1520.10:FF:000018">
    <property type="entry name" value="RNase III domain protein"/>
    <property type="match status" value="1"/>
</dbReference>
<dbReference type="RefSeq" id="XP_037148262.1">
    <property type="nucleotide sequence ID" value="XM_037296280.1"/>
</dbReference>
<dbReference type="GO" id="GO:0032543">
    <property type="term" value="P:mitochondrial translation"/>
    <property type="evidence" value="ECO:0007669"/>
    <property type="project" value="InterPro"/>
</dbReference>
<name>A0A8H6F860_9LECA</name>
<dbReference type="PANTHER" id="PTHR28160">
    <property type="entry name" value="54S RIBOSOMAL PROTEIN L15, MITOCHONDRIAL"/>
    <property type="match status" value="1"/>
</dbReference>
<evidence type="ECO:0000313" key="3">
    <source>
        <dbReference type="Proteomes" id="UP000593566"/>
    </source>
</evidence>
<dbReference type="Proteomes" id="UP000593566">
    <property type="component" value="Unassembled WGS sequence"/>
</dbReference>
<reference evidence="2 3" key="1">
    <citation type="journal article" date="2020" name="Genomics">
        <title>Complete, high-quality genomes from long-read metagenomic sequencing of two wolf lichen thalli reveals enigmatic genome architecture.</title>
        <authorList>
            <person name="McKenzie S.K."/>
            <person name="Walston R.F."/>
            <person name="Allen J.L."/>
        </authorList>
    </citation>
    <scope>NUCLEOTIDE SEQUENCE [LARGE SCALE GENOMIC DNA]</scope>
    <source>
        <strain evidence="2">WasteWater1</strain>
    </source>
</reference>
<dbReference type="GO" id="GO:0003735">
    <property type="term" value="F:structural constituent of ribosome"/>
    <property type="evidence" value="ECO:0007669"/>
    <property type="project" value="InterPro"/>
</dbReference>
<feature type="domain" description="RNase III" evidence="1">
    <location>
        <begin position="29"/>
        <end position="84"/>
    </location>
</feature>
<organism evidence="2 3">
    <name type="scientific">Letharia lupina</name>
    <dbReference type="NCBI Taxonomy" id="560253"/>
    <lineage>
        <taxon>Eukaryota</taxon>
        <taxon>Fungi</taxon>
        <taxon>Dikarya</taxon>
        <taxon>Ascomycota</taxon>
        <taxon>Pezizomycotina</taxon>
        <taxon>Lecanoromycetes</taxon>
        <taxon>OSLEUM clade</taxon>
        <taxon>Lecanoromycetidae</taxon>
        <taxon>Lecanorales</taxon>
        <taxon>Lecanorineae</taxon>
        <taxon>Parmeliaceae</taxon>
        <taxon>Letharia</taxon>
    </lineage>
</organism>
<keyword evidence="3" id="KW-1185">Reference proteome</keyword>
<protein>
    <recommendedName>
        <fullName evidence="1">RNase III domain-containing protein</fullName>
    </recommendedName>
</protein>
<dbReference type="Gene3D" id="1.10.1520.10">
    <property type="entry name" value="Ribonuclease III domain"/>
    <property type="match status" value="1"/>
</dbReference>
<dbReference type="InterPro" id="IPR036389">
    <property type="entry name" value="RNase_III_sf"/>
</dbReference>